<dbReference type="Pfam" id="PF02780">
    <property type="entry name" value="Transketolase_C"/>
    <property type="match status" value="1"/>
</dbReference>
<dbReference type="InterPro" id="IPR009014">
    <property type="entry name" value="Transketo_C/PFOR_II"/>
</dbReference>
<evidence type="ECO:0000256" key="10">
    <source>
        <dbReference type="HAMAP-Rule" id="MF_00315"/>
    </source>
</evidence>
<keyword evidence="4 10" id="KW-0808">Transferase</keyword>
<dbReference type="SUPFAM" id="SSF52922">
    <property type="entry name" value="TK C-terminal domain-like"/>
    <property type="match status" value="1"/>
</dbReference>
<protein>
    <recommendedName>
        <fullName evidence="10">1-deoxy-D-xylulose-5-phosphate synthase</fullName>
        <ecNumber evidence="10">2.2.1.7</ecNumber>
    </recommendedName>
    <alternativeName>
        <fullName evidence="10">1-deoxyxylulose-5-phosphate synthase</fullName>
        <shortName evidence="10">DXP synthase</shortName>
        <shortName evidence="10">DXPS</shortName>
    </alternativeName>
</protein>
<comment type="catalytic activity">
    <reaction evidence="10">
        <text>D-glyceraldehyde 3-phosphate + pyruvate + H(+) = 1-deoxy-D-xylulose 5-phosphate + CO2</text>
        <dbReference type="Rhea" id="RHEA:12605"/>
        <dbReference type="ChEBI" id="CHEBI:15361"/>
        <dbReference type="ChEBI" id="CHEBI:15378"/>
        <dbReference type="ChEBI" id="CHEBI:16526"/>
        <dbReference type="ChEBI" id="CHEBI:57792"/>
        <dbReference type="ChEBI" id="CHEBI:59776"/>
        <dbReference type="EC" id="2.2.1.7"/>
    </reaction>
</comment>
<feature type="binding site" evidence="10">
    <location>
        <begin position="126"/>
        <end position="128"/>
    </location>
    <ligand>
        <name>thiamine diphosphate</name>
        <dbReference type="ChEBI" id="CHEBI:58937"/>
    </ligand>
</feature>
<evidence type="ECO:0000256" key="6">
    <source>
        <dbReference type="ARBA" id="ARBA00022842"/>
    </source>
</evidence>
<comment type="cofactor">
    <cofactor evidence="10">
        <name>Mg(2+)</name>
        <dbReference type="ChEBI" id="CHEBI:18420"/>
    </cofactor>
    <text evidence="10">Binds 1 Mg(2+) ion per subunit.</text>
</comment>
<evidence type="ECO:0000313" key="12">
    <source>
        <dbReference type="EMBL" id="AEM70579.1"/>
    </source>
</evidence>
<dbReference type="GO" id="GO:0016114">
    <property type="term" value="P:terpenoid biosynthetic process"/>
    <property type="evidence" value="ECO:0007669"/>
    <property type="project" value="UniProtKB-UniRule"/>
</dbReference>
<dbReference type="NCBIfam" id="NF003933">
    <property type="entry name" value="PRK05444.2-2"/>
    <property type="match status" value="1"/>
</dbReference>
<feature type="binding site" evidence="10">
    <location>
        <position position="345"/>
    </location>
    <ligand>
        <name>thiamine diphosphate</name>
        <dbReference type="ChEBI" id="CHEBI:58937"/>
    </ligand>
</feature>
<dbReference type="InterPro" id="IPR029061">
    <property type="entry name" value="THDP-binding"/>
</dbReference>
<comment type="function">
    <text evidence="10">Catalyzes the acyloin condensation reaction between C atoms 2 and 3 of pyruvate and glyceraldehyde 3-phosphate to yield 1-deoxy-D-xylulose-5-phosphate (DXP).</text>
</comment>
<sequence length="603" mass="66520">MGRINTFVFYSLERLLPHIEFPEDLKKIPLDELPRLAQELREFIIDIVSTKEGHLGASLGVVELTIALHYVFNTPNDKLIWDVGHQAYGHKILTGRKEIFETNRQLGGISGFPKRTESEYDDFGTGHSSTAISAILGMAMASQLKGNYTKQHIAVVGDASIASGMAFEGLNHLGVTNVNALIVLNDNAIGIDPSVGALKKYLTNVKAGTAKDENIFECLNLNYSGPIDGHDVKALVKELERLKHVEGPKLLHIITTKGKGLKQAEEDQVVYHAPGKFDKVTGERLKKSGQNGPPKYQDVFGYTMVELAKKNKNIVGITPAMPSGSSLKFMMDQMPDRAFDVGIAEQHAVTLAAGMATQGLVPFCNIYSTFLQRAYDQVIHDVALQKLPVIFCLDRAGLVGQDGPTHHGVFDMAYLRCIPNFIIFAPMNEMELRNIMYTAQLGLNNPIAIRYPRGHGVHVDWNNDFEAIEIGKARCLKEGSEIAVLTMGHIGNIIADLIKNLDGSEKVGHYDMRFVKPLDKNTLRTIFNQYKYIITVEDGTKMGGFGSAVIAFANEEGLSKPVKIFGVPDQFVEHGTIPETHQLAGIDFDTIHSYIQSTLDQCE</sequence>
<dbReference type="RefSeq" id="WP_014032860.1">
    <property type="nucleotide sequence ID" value="NC_015945.1"/>
</dbReference>
<comment type="pathway">
    <text evidence="1 10">Metabolic intermediate biosynthesis; 1-deoxy-D-xylulose 5-phosphate biosynthesis; 1-deoxy-D-xylulose 5-phosphate from D-glyceraldehyde 3-phosphate and pyruvate: step 1/1.</text>
</comment>
<dbReference type="PANTHER" id="PTHR43322">
    <property type="entry name" value="1-D-DEOXYXYLULOSE 5-PHOSPHATE SYNTHASE-RELATED"/>
    <property type="match status" value="1"/>
</dbReference>
<dbReference type="Proteomes" id="UP000008908">
    <property type="component" value="Chromosome"/>
</dbReference>
<dbReference type="Pfam" id="PF13292">
    <property type="entry name" value="DXP_synthase_N"/>
    <property type="match status" value="2"/>
</dbReference>
<feature type="binding site" evidence="10">
    <location>
        <position position="158"/>
    </location>
    <ligand>
        <name>Mg(2+)</name>
        <dbReference type="ChEBI" id="CHEBI:18420"/>
    </ligand>
</feature>
<feature type="domain" description="Transketolase-like pyrimidine-binding" evidence="11">
    <location>
        <begin position="294"/>
        <end position="459"/>
    </location>
</feature>
<dbReference type="InterPro" id="IPR033248">
    <property type="entry name" value="Transketolase_C"/>
</dbReference>
<organism evidence="12 13">
    <name type="scientific">Allomuricauda ruestringensis (strain DSM 13258 / CIP 107369 / LMG 19739 / B1)</name>
    <name type="common">Muricauda ruestringensis</name>
    <dbReference type="NCBI Taxonomy" id="886377"/>
    <lineage>
        <taxon>Bacteria</taxon>
        <taxon>Pseudomonadati</taxon>
        <taxon>Bacteroidota</taxon>
        <taxon>Flavobacteriia</taxon>
        <taxon>Flavobacteriales</taxon>
        <taxon>Flavobacteriaceae</taxon>
        <taxon>Flagellimonas</taxon>
    </lineage>
</organism>
<dbReference type="GO" id="GO:0000287">
    <property type="term" value="F:magnesium ion binding"/>
    <property type="evidence" value="ECO:0007669"/>
    <property type="project" value="UniProtKB-UniRule"/>
</dbReference>
<dbReference type="Gene3D" id="3.40.50.970">
    <property type="match status" value="2"/>
</dbReference>
<keyword evidence="13" id="KW-1185">Reference proteome</keyword>
<dbReference type="InterPro" id="IPR005475">
    <property type="entry name" value="Transketolase-like_Pyr-bd"/>
</dbReference>
<comment type="caution">
    <text evidence="10">Lacks conserved residue(s) required for the propagation of feature annotation.</text>
</comment>
<dbReference type="GO" id="GO:0030976">
    <property type="term" value="F:thiamine pyrophosphate binding"/>
    <property type="evidence" value="ECO:0007669"/>
    <property type="project" value="UniProtKB-UniRule"/>
</dbReference>
<dbReference type="EC" id="2.2.1.7" evidence="10"/>
<keyword evidence="6 10" id="KW-0460">Magnesium</keyword>
<dbReference type="GO" id="GO:0009228">
    <property type="term" value="P:thiamine biosynthetic process"/>
    <property type="evidence" value="ECO:0007669"/>
    <property type="project" value="UniProtKB-UniRule"/>
</dbReference>
<dbReference type="UniPathway" id="UPA00064">
    <property type="reaction ID" value="UER00091"/>
</dbReference>
<keyword evidence="8 10" id="KW-0786">Thiamine pyrophosphate</keyword>
<dbReference type="EMBL" id="CP002999">
    <property type="protein sequence ID" value="AEM70579.1"/>
    <property type="molecule type" value="Genomic_DNA"/>
</dbReference>
<dbReference type="PROSITE" id="PS00802">
    <property type="entry name" value="TRANSKETOLASE_2"/>
    <property type="match status" value="1"/>
</dbReference>
<dbReference type="Pfam" id="PF02779">
    <property type="entry name" value="Transket_pyr"/>
    <property type="match status" value="1"/>
</dbReference>
<dbReference type="GO" id="GO:0005829">
    <property type="term" value="C:cytosol"/>
    <property type="evidence" value="ECO:0007669"/>
    <property type="project" value="TreeGrafter"/>
</dbReference>
<dbReference type="AlphaFoldDB" id="G2PQI4"/>
<reference evidence="13" key="1">
    <citation type="submission" date="2011-08" db="EMBL/GenBank/DDBJ databases">
        <title>The complete genome of Muricauda ruestringensis DSM 13258.</title>
        <authorList>
            <person name="Lucas S."/>
            <person name="Han J."/>
            <person name="Lapidus A."/>
            <person name="Bruce D."/>
            <person name="Goodwin L."/>
            <person name="Pitluck S."/>
            <person name="Peters L."/>
            <person name="Kyrpides N."/>
            <person name="Mavromatis K."/>
            <person name="Ivanova N."/>
            <person name="Ovchinnikova G."/>
            <person name="Teshima H."/>
            <person name="Detter J.C."/>
            <person name="Tapia R."/>
            <person name="Han C."/>
            <person name="Land M."/>
            <person name="Hauser L."/>
            <person name="Markowitz V."/>
            <person name="Cheng J.-F."/>
            <person name="Hugenholtz P."/>
            <person name="Woyke T."/>
            <person name="Wu D."/>
            <person name="Spring S."/>
            <person name="Schroeder M."/>
            <person name="Brambilla E."/>
            <person name="Klenk H.-P."/>
            <person name="Eisen J.A."/>
        </authorList>
    </citation>
    <scope>NUCLEOTIDE SEQUENCE [LARGE SCALE GENOMIC DNA]</scope>
    <source>
        <strain evidence="13">DSM 13258 / LMG 19739 / B1</strain>
    </source>
</reference>
<evidence type="ECO:0000256" key="4">
    <source>
        <dbReference type="ARBA" id="ARBA00022679"/>
    </source>
</evidence>
<dbReference type="STRING" id="886377.Murru_1538"/>
<keyword evidence="5 10" id="KW-0479">Metal-binding</keyword>
<name>G2PQI4_ALLRU</name>
<keyword evidence="7 10" id="KW-0784">Thiamine biosynthesis</keyword>
<feature type="binding site" evidence="10">
    <location>
        <position position="85"/>
    </location>
    <ligand>
        <name>thiamine diphosphate</name>
        <dbReference type="ChEBI" id="CHEBI:58937"/>
    </ligand>
</feature>
<proteinExistence type="inferred from homology"/>
<dbReference type="CDD" id="cd07033">
    <property type="entry name" value="TPP_PYR_DXS_TK_like"/>
    <property type="match status" value="1"/>
</dbReference>
<evidence type="ECO:0000313" key="13">
    <source>
        <dbReference type="Proteomes" id="UP000008908"/>
    </source>
</evidence>
<dbReference type="FunFam" id="3.40.50.970:FF:000010">
    <property type="entry name" value="1-deoxy-D-xylulose-5-phosphate synthase"/>
    <property type="match status" value="1"/>
</dbReference>
<feature type="binding site" evidence="10">
    <location>
        <position position="187"/>
    </location>
    <ligand>
        <name>Mg(2+)</name>
        <dbReference type="ChEBI" id="CHEBI:18420"/>
    </ligand>
</feature>
<feature type="binding site" evidence="10">
    <location>
        <begin position="159"/>
        <end position="160"/>
    </location>
    <ligand>
        <name>thiamine diphosphate</name>
        <dbReference type="ChEBI" id="CHEBI:58937"/>
    </ligand>
</feature>
<dbReference type="InterPro" id="IPR005477">
    <property type="entry name" value="Dxylulose-5-P_synthase"/>
</dbReference>
<evidence type="ECO:0000256" key="5">
    <source>
        <dbReference type="ARBA" id="ARBA00022723"/>
    </source>
</evidence>
<dbReference type="PANTHER" id="PTHR43322:SF5">
    <property type="entry name" value="1-DEOXY-D-XYLULOSE-5-PHOSPHATE SYNTHASE, CHLOROPLASTIC"/>
    <property type="match status" value="1"/>
</dbReference>
<feature type="binding site" evidence="10">
    <location>
        <position position="187"/>
    </location>
    <ligand>
        <name>thiamine diphosphate</name>
        <dbReference type="ChEBI" id="CHEBI:58937"/>
    </ligand>
</feature>
<comment type="similarity">
    <text evidence="2 10">Belongs to the transketolase family. DXPS subfamily.</text>
</comment>
<evidence type="ECO:0000259" key="11">
    <source>
        <dbReference type="SMART" id="SM00861"/>
    </source>
</evidence>
<evidence type="ECO:0000256" key="3">
    <source>
        <dbReference type="ARBA" id="ARBA00011738"/>
    </source>
</evidence>
<dbReference type="FunFam" id="3.40.50.970:FF:000005">
    <property type="entry name" value="1-deoxy-D-xylulose-5-phosphate synthase"/>
    <property type="match status" value="1"/>
</dbReference>
<dbReference type="CDD" id="cd02007">
    <property type="entry name" value="TPP_DXS"/>
    <property type="match status" value="1"/>
</dbReference>
<evidence type="ECO:0000256" key="9">
    <source>
        <dbReference type="ARBA" id="ARBA00023229"/>
    </source>
</evidence>
<comment type="cofactor">
    <cofactor evidence="10">
        <name>thiamine diphosphate</name>
        <dbReference type="ChEBI" id="CHEBI:58937"/>
    </cofactor>
    <text evidence="10">Binds 1 thiamine pyrophosphate per subunit.</text>
</comment>
<reference evidence="12 13" key="2">
    <citation type="journal article" date="2012" name="Stand. Genomic Sci.">
        <title>Complete genome sequence of the facultatively anaerobic, appendaged bacterium Muricauda ruestringensis type strain (B1(T)).</title>
        <authorList>
            <person name="Huntemann M."/>
            <person name="Teshima H."/>
            <person name="Lapidus A."/>
            <person name="Nolan M."/>
            <person name="Lucas S."/>
            <person name="Hammon N."/>
            <person name="Deshpande S."/>
            <person name="Cheng J.F."/>
            <person name="Tapia R."/>
            <person name="Goodwin L.A."/>
            <person name="Pitluck S."/>
            <person name="Liolios K."/>
            <person name="Pagani I."/>
            <person name="Ivanova N."/>
            <person name="Mavromatis K."/>
            <person name="Mikhailova N."/>
            <person name="Pati A."/>
            <person name="Chen A."/>
            <person name="Palaniappan K."/>
            <person name="Land M."/>
            <person name="Hauser L."/>
            <person name="Pan C."/>
            <person name="Brambilla E.M."/>
            <person name="Rohde M."/>
            <person name="Spring S."/>
            <person name="Goker M."/>
            <person name="Detter J.C."/>
            <person name="Bristow J."/>
            <person name="Eisen J.A."/>
            <person name="Markowitz V."/>
            <person name="Hugenholtz P."/>
            <person name="Kyrpides N.C."/>
            <person name="Klenk H.P."/>
            <person name="Woyke T."/>
        </authorList>
    </citation>
    <scope>NUCLEOTIDE SEQUENCE [LARGE SCALE GENOMIC DNA]</scope>
    <source>
        <strain evidence="13">DSM 13258 / LMG 19739 / B1</strain>
    </source>
</reference>
<dbReference type="eggNOG" id="COG1154">
    <property type="taxonomic scope" value="Bacteria"/>
</dbReference>
<evidence type="ECO:0000256" key="2">
    <source>
        <dbReference type="ARBA" id="ARBA00011081"/>
    </source>
</evidence>
<evidence type="ECO:0000256" key="8">
    <source>
        <dbReference type="ARBA" id="ARBA00023052"/>
    </source>
</evidence>
<dbReference type="InterPro" id="IPR020826">
    <property type="entry name" value="Transketolase_BS"/>
</dbReference>
<evidence type="ECO:0000256" key="1">
    <source>
        <dbReference type="ARBA" id="ARBA00004980"/>
    </source>
</evidence>
<dbReference type="SMART" id="SM00861">
    <property type="entry name" value="Transket_pyr"/>
    <property type="match status" value="1"/>
</dbReference>
<comment type="subunit">
    <text evidence="3 10">Homodimer.</text>
</comment>
<dbReference type="HAMAP" id="MF_00315">
    <property type="entry name" value="DXP_synth"/>
    <property type="match status" value="1"/>
</dbReference>
<gene>
    <name evidence="10" type="primary">dxs</name>
    <name evidence="12" type="ordered locus">Murru_1538</name>
</gene>
<dbReference type="KEGG" id="mrs:Murru_1538"/>
<keyword evidence="9 10" id="KW-0414">Isoprene biosynthesis</keyword>
<dbReference type="Gene3D" id="3.40.50.920">
    <property type="match status" value="1"/>
</dbReference>
<dbReference type="GO" id="GO:0008661">
    <property type="term" value="F:1-deoxy-D-xylulose-5-phosphate synthase activity"/>
    <property type="evidence" value="ECO:0007669"/>
    <property type="project" value="UniProtKB-UniRule"/>
</dbReference>
<evidence type="ECO:0000256" key="7">
    <source>
        <dbReference type="ARBA" id="ARBA00022977"/>
    </source>
</evidence>
<accession>G2PQI4</accession>
<dbReference type="SUPFAM" id="SSF52518">
    <property type="entry name" value="Thiamin diphosphate-binding fold (THDP-binding)"/>
    <property type="match status" value="2"/>
</dbReference>
<dbReference type="HOGENOM" id="CLU_009227_1_4_10"/>
<dbReference type="GO" id="GO:0019288">
    <property type="term" value="P:isopentenyl diphosphate biosynthetic process, methylerythritol 4-phosphate pathway"/>
    <property type="evidence" value="ECO:0007669"/>
    <property type="project" value="TreeGrafter"/>
</dbReference>